<dbReference type="EMBL" id="CALTRL010005916">
    <property type="protein sequence ID" value="CAH7687838.1"/>
    <property type="molecule type" value="Genomic_DNA"/>
</dbReference>
<reference evidence="1" key="1">
    <citation type="submission" date="2022-06" db="EMBL/GenBank/DDBJ databases">
        <authorList>
            <consortium name="SYNGENTA / RWTH Aachen University"/>
        </authorList>
    </citation>
    <scope>NUCLEOTIDE SEQUENCE</scope>
</reference>
<evidence type="ECO:0000313" key="2">
    <source>
        <dbReference type="Proteomes" id="UP001153365"/>
    </source>
</evidence>
<dbReference type="AlphaFoldDB" id="A0AAV0BQF7"/>
<sequence>MLESAVIEFEKNDSARPILLKFYLSTIKLTKASNPKRFNLSPCSYLASPTTKCLTESYHSGNSFDYNLISNSDANSFEDDSQEGNVKTDLESVKLNEEDLGVLKENQIYMIKMVTMIEEVAVGVVLVLAPRNSIPKTPVPFQAFGSGAPHHPS</sequence>
<comment type="caution">
    <text evidence="1">The sequence shown here is derived from an EMBL/GenBank/DDBJ whole genome shotgun (WGS) entry which is preliminary data.</text>
</comment>
<gene>
    <name evidence="1" type="ORF">PPACK8108_LOCUS22688</name>
</gene>
<proteinExistence type="predicted"/>
<accession>A0AAV0BQF7</accession>
<protein>
    <submittedName>
        <fullName evidence="1">Uncharacterized protein</fullName>
    </submittedName>
</protein>
<evidence type="ECO:0000313" key="1">
    <source>
        <dbReference type="EMBL" id="CAH7687838.1"/>
    </source>
</evidence>
<dbReference type="Proteomes" id="UP001153365">
    <property type="component" value="Unassembled WGS sequence"/>
</dbReference>
<name>A0AAV0BQF7_PHAPC</name>
<organism evidence="1 2">
    <name type="scientific">Phakopsora pachyrhizi</name>
    <name type="common">Asian soybean rust disease fungus</name>
    <dbReference type="NCBI Taxonomy" id="170000"/>
    <lineage>
        <taxon>Eukaryota</taxon>
        <taxon>Fungi</taxon>
        <taxon>Dikarya</taxon>
        <taxon>Basidiomycota</taxon>
        <taxon>Pucciniomycotina</taxon>
        <taxon>Pucciniomycetes</taxon>
        <taxon>Pucciniales</taxon>
        <taxon>Phakopsoraceae</taxon>
        <taxon>Phakopsora</taxon>
    </lineage>
</organism>
<keyword evidence="2" id="KW-1185">Reference proteome</keyword>